<reference evidence="10" key="2">
    <citation type="journal article" date="2023" name="BMC Genomics">
        <title>Pest status, molecular evolution, and epigenetic factors derived from the genome assembly of Frankliniella fusca, a thysanopteran phytovirus vector.</title>
        <authorList>
            <person name="Catto M.A."/>
            <person name="Labadie P.E."/>
            <person name="Jacobson A.L."/>
            <person name="Kennedy G.G."/>
            <person name="Srinivasan R."/>
            <person name="Hunt B.G."/>
        </authorList>
    </citation>
    <scope>NUCLEOTIDE SEQUENCE</scope>
    <source>
        <strain evidence="10">PL_HMW_Pooled</strain>
    </source>
</reference>
<dbReference type="GO" id="GO:0000978">
    <property type="term" value="F:RNA polymerase II cis-regulatory region sequence-specific DNA binding"/>
    <property type="evidence" value="ECO:0007669"/>
    <property type="project" value="TreeGrafter"/>
</dbReference>
<dbReference type="PANTHER" id="PTHR46621:SF1">
    <property type="entry name" value="SNRNA-ACTIVATING PROTEIN COMPLEX SUBUNIT 4"/>
    <property type="match status" value="1"/>
</dbReference>
<dbReference type="Pfam" id="PF13921">
    <property type="entry name" value="Myb_DNA-bind_6"/>
    <property type="match status" value="1"/>
</dbReference>
<evidence type="ECO:0000256" key="2">
    <source>
        <dbReference type="ARBA" id="ARBA00023015"/>
    </source>
</evidence>
<evidence type="ECO:0000313" key="10">
    <source>
        <dbReference type="EMBL" id="KAK3923142.1"/>
    </source>
</evidence>
<name>A0AAE1HKV0_9NEOP</name>
<feature type="compositionally biased region" description="Polar residues" evidence="7">
    <location>
        <begin position="873"/>
        <end position="898"/>
    </location>
</feature>
<evidence type="ECO:0000256" key="4">
    <source>
        <dbReference type="ARBA" id="ARBA00023163"/>
    </source>
</evidence>
<dbReference type="GO" id="GO:0001006">
    <property type="term" value="F:RNA polymerase III type 3 promoter sequence-specific DNA binding"/>
    <property type="evidence" value="ECO:0007669"/>
    <property type="project" value="TreeGrafter"/>
</dbReference>
<feature type="compositionally biased region" description="Acidic residues" evidence="7">
    <location>
        <begin position="922"/>
        <end position="933"/>
    </location>
</feature>
<dbReference type="PROSITE" id="PS50090">
    <property type="entry name" value="MYB_LIKE"/>
    <property type="match status" value="4"/>
</dbReference>
<proteinExistence type="predicted"/>
<sequence length="933" mass="107693">MEDADEEKVKLLESLRLQDAALSVVVGNSFVTLDSDSDVEAESGEDVALSTVIDGKIPGFNELDSCPAVDEESRTSNDSNNCKNPSWADALEANQEYDSVLAQLESEIKQSIAKVVRQLNEVQNSIQQIHNSNSLLNMKSQFLYVFGMPYFKTENYYPCPFNEDYHNKKKNREICYSELGTFHQWVPRHKKLLNEAVAKFAFQKCLKEAKLKLAVLRKELDIFKTSGNVERTTELEQELRDFDVRSVAESMLDDEIANGDHDWMKISASVLDGKQSPESCKSFWNLYLHPKINKKAFTEDEECELLKLAEKHKHQDWDKIAEELGTNRSGYQCFIVFQNKLNAALKRNTWEPWEDKKLLQAVERHRIGNFIPWGKVAYDMENRTKAQVFNRWSYSLNPAIKKGRFTEDEDIMILVGVQMWGEDFQRISHFLKDRTTSQVRDRFRHYLNRAGMGIPWTSDEDQRLLELAEKHGRKWAIICKWFPNKDRTQVRHRYNTLARWRAKNPDAPLTDAPARPYVPNQSKHFQEQWNRAKDILSCDTIEDMMKAKNDLVTSLTKKKRRSILEVKKKKKPSPIETDLVNYFRCSYELPGGPRKVSVRKEEAKQYAKELSVLFQMFKLKLNLPCVQNIEFDKSLTSADKDILTNLVLDTIDLEDPLSESNTVNQSNHDLRALENTTTQLFGDDTELSEEDPPSQEYSKNIDYVQSHDISSLYIDLPLMNFTQDEVVADRNKDPSFFEPPSRRPGICDTAMKRSPVKGKEMYICPPNLTTLVGLRTFLLNRRNLVARCNKDLDKEDLNGVSFEKLEEAKKKFDERMFCLFLWPALMSRYGPSDSSSIFDDEKKKPATVPNPVPIRQKRRKKSEKKKESAFDQDLSTHPISESQMNLPSTSKDSSNQTIKRPADTSIPSTSGLPTKRRKIVDMESDDPDDPDIV</sequence>
<feature type="domain" description="Myb-like" evidence="8">
    <location>
        <begin position="342"/>
        <end position="396"/>
    </location>
</feature>
<keyword evidence="4" id="KW-0804">Transcription</keyword>
<dbReference type="AlphaFoldDB" id="A0AAE1HKV0"/>
<dbReference type="GO" id="GO:0019185">
    <property type="term" value="C:snRNA-activating protein complex"/>
    <property type="evidence" value="ECO:0007669"/>
    <property type="project" value="TreeGrafter"/>
</dbReference>
<dbReference type="InterPro" id="IPR017930">
    <property type="entry name" value="Myb_dom"/>
</dbReference>
<evidence type="ECO:0000313" key="11">
    <source>
        <dbReference type="Proteomes" id="UP001219518"/>
    </source>
</evidence>
<dbReference type="GO" id="GO:0005634">
    <property type="term" value="C:nucleus"/>
    <property type="evidence" value="ECO:0007669"/>
    <property type="project" value="UniProtKB-SubCell"/>
</dbReference>
<comment type="caution">
    <text evidence="10">The sequence shown here is derived from an EMBL/GenBank/DDBJ whole genome shotgun (WGS) entry which is preliminary data.</text>
</comment>
<keyword evidence="5" id="KW-0539">Nucleus</keyword>
<accession>A0AAE1HKV0</accession>
<dbReference type="Gene3D" id="1.10.10.60">
    <property type="entry name" value="Homeodomain-like"/>
    <property type="match status" value="4"/>
</dbReference>
<feature type="domain" description="HTH myb-type" evidence="9">
    <location>
        <begin position="289"/>
        <end position="345"/>
    </location>
</feature>
<feature type="region of interest" description="Disordered" evidence="7">
    <location>
        <begin position="833"/>
        <end position="933"/>
    </location>
</feature>
<gene>
    <name evidence="10" type="ORF">KUF71_000224</name>
</gene>
<dbReference type="SMART" id="SM00717">
    <property type="entry name" value="SANT"/>
    <property type="match status" value="5"/>
</dbReference>
<organism evidence="10 11">
    <name type="scientific">Frankliniella fusca</name>
    <dbReference type="NCBI Taxonomy" id="407009"/>
    <lineage>
        <taxon>Eukaryota</taxon>
        <taxon>Metazoa</taxon>
        <taxon>Ecdysozoa</taxon>
        <taxon>Arthropoda</taxon>
        <taxon>Hexapoda</taxon>
        <taxon>Insecta</taxon>
        <taxon>Pterygota</taxon>
        <taxon>Neoptera</taxon>
        <taxon>Paraneoptera</taxon>
        <taxon>Thysanoptera</taxon>
        <taxon>Terebrantia</taxon>
        <taxon>Thripoidea</taxon>
        <taxon>Thripidae</taxon>
        <taxon>Frankliniella</taxon>
    </lineage>
</organism>
<feature type="domain" description="Myb-like" evidence="8">
    <location>
        <begin position="397"/>
        <end position="447"/>
    </location>
</feature>
<protein>
    <submittedName>
        <fullName evidence="10">snRNA-activating protein complex subunit 4</fullName>
    </submittedName>
</protein>
<dbReference type="InterPro" id="IPR009057">
    <property type="entry name" value="Homeodomain-like_sf"/>
</dbReference>
<keyword evidence="6" id="KW-0175">Coiled coil</keyword>
<dbReference type="InterPro" id="IPR051575">
    <property type="entry name" value="Myb-like_DNA-bd"/>
</dbReference>
<dbReference type="CDD" id="cd00167">
    <property type="entry name" value="SANT"/>
    <property type="match status" value="4"/>
</dbReference>
<evidence type="ECO:0000259" key="9">
    <source>
        <dbReference type="PROSITE" id="PS51294"/>
    </source>
</evidence>
<reference evidence="10" key="1">
    <citation type="submission" date="2021-07" db="EMBL/GenBank/DDBJ databases">
        <authorList>
            <person name="Catto M.A."/>
            <person name="Jacobson A."/>
            <person name="Kennedy G."/>
            <person name="Labadie P."/>
            <person name="Hunt B.G."/>
            <person name="Srinivasan R."/>
        </authorList>
    </citation>
    <scope>NUCLEOTIDE SEQUENCE</scope>
    <source>
        <strain evidence="10">PL_HMW_Pooled</strain>
        <tissue evidence="10">Head</tissue>
    </source>
</reference>
<feature type="domain" description="Myb-like" evidence="8">
    <location>
        <begin position="289"/>
        <end position="341"/>
    </location>
</feature>
<evidence type="ECO:0000256" key="3">
    <source>
        <dbReference type="ARBA" id="ARBA00023125"/>
    </source>
</evidence>
<comment type="subcellular location">
    <subcellularLocation>
        <location evidence="1">Nucleus</location>
    </subcellularLocation>
</comment>
<dbReference type="GO" id="GO:0042796">
    <property type="term" value="P:snRNA transcription by RNA polymerase III"/>
    <property type="evidence" value="ECO:0007669"/>
    <property type="project" value="TreeGrafter"/>
</dbReference>
<evidence type="ECO:0000256" key="5">
    <source>
        <dbReference type="ARBA" id="ARBA00023242"/>
    </source>
</evidence>
<evidence type="ECO:0000256" key="6">
    <source>
        <dbReference type="SAM" id="Coils"/>
    </source>
</evidence>
<dbReference type="EMBL" id="JAHWGI010001142">
    <property type="protein sequence ID" value="KAK3923142.1"/>
    <property type="molecule type" value="Genomic_DNA"/>
</dbReference>
<evidence type="ECO:0000256" key="7">
    <source>
        <dbReference type="SAM" id="MobiDB-lite"/>
    </source>
</evidence>
<dbReference type="InterPro" id="IPR001005">
    <property type="entry name" value="SANT/Myb"/>
</dbReference>
<dbReference type="Pfam" id="PF00249">
    <property type="entry name" value="Myb_DNA-binding"/>
    <property type="match status" value="2"/>
</dbReference>
<dbReference type="Proteomes" id="UP001219518">
    <property type="component" value="Unassembled WGS sequence"/>
</dbReference>
<dbReference type="SUPFAM" id="SSF46689">
    <property type="entry name" value="Homeodomain-like"/>
    <property type="match status" value="3"/>
</dbReference>
<evidence type="ECO:0000259" key="8">
    <source>
        <dbReference type="PROSITE" id="PS50090"/>
    </source>
</evidence>
<dbReference type="PROSITE" id="PS51294">
    <property type="entry name" value="HTH_MYB"/>
    <property type="match status" value="3"/>
</dbReference>
<keyword evidence="2" id="KW-0805">Transcription regulation</keyword>
<evidence type="ECO:0000256" key="1">
    <source>
        <dbReference type="ARBA" id="ARBA00004123"/>
    </source>
</evidence>
<dbReference type="GO" id="GO:0042795">
    <property type="term" value="P:snRNA transcription by RNA polymerase II"/>
    <property type="evidence" value="ECO:0007669"/>
    <property type="project" value="TreeGrafter"/>
</dbReference>
<feature type="domain" description="Myb-like" evidence="8">
    <location>
        <begin position="455"/>
        <end position="498"/>
    </location>
</feature>
<dbReference type="PANTHER" id="PTHR46621">
    <property type="entry name" value="SNRNA-ACTIVATING PROTEIN COMPLEX SUBUNIT 4"/>
    <property type="match status" value="1"/>
</dbReference>
<keyword evidence="3" id="KW-0238">DNA-binding</keyword>
<feature type="domain" description="HTH myb-type" evidence="9">
    <location>
        <begin position="455"/>
        <end position="502"/>
    </location>
</feature>
<keyword evidence="11" id="KW-1185">Reference proteome</keyword>
<feature type="domain" description="HTH myb-type" evidence="9">
    <location>
        <begin position="397"/>
        <end position="451"/>
    </location>
</feature>
<feature type="coiled-coil region" evidence="6">
    <location>
        <begin position="94"/>
        <end position="121"/>
    </location>
</feature>